<dbReference type="AlphaFoldDB" id="A0A9X2RUS1"/>
<keyword evidence="2" id="KW-1185">Reference proteome</keyword>
<dbReference type="InterPro" id="IPR046193">
    <property type="entry name" value="DUF6221"/>
</dbReference>
<dbReference type="RefSeq" id="WP_257632627.1">
    <property type="nucleotide sequence ID" value="NZ_JANIIC010000027.1"/>
</dbReference>
<dbReference type="Pfam" id="PF19730">
    <property type="entry name" value="DUF6221"/>
    <property type="match status" value="1"/>
</dbReference>
<protein>
    <submittedName>
        <fullName evidence="1">DUF6221 family protein</fullName>
    </submittedName>
</protein>
<dbReference type="Proteomes" id="UP001142400">
    <property type="component" value="Unassembled WGS sequence"/>
</dbReference>
<organism evidence="1 2">
    <name type="scientific">Streptomyces malaysiensis subsp. samsunensis</name>
    <dbReference type="NCBI Taxonomy" id="459658"/>
    <lineage>
        <taxon>Bacteria</taxon>
        <taxon>Bacillati</taxon>
        <taxon>Actinomycetota</taxon>
        <taxon>Actinomycetes</taxon>
        <taxon>Kitasatosporales</taxon>
        <taxon>Streptomycetaceae</taxon>
        <taxon>Streptomyces</taxon>
        <taxon>Streptomyces violaceusniger group</taxon>
    </lineage>
</organism>
<comment type="caution">
    <text evidence="1">The sequence shown here is derived from an EMBL/GenBank/DDBJ whole genome shotgun (WGS) entry which is preliminary data.</text>
</comment>
<evidence type="ECO:0000313" key="1">
    <source>
        <dbReference type="EMBL" id="MCQ8831746.1"/>
    </source>
</evidence>
<reference evidence="1" key="1">
    <citation type="submission" date="2022-06" db="EMBL/GenBank/DDBJ databases">
        <title>WGS of actinobacteria.</title>
        <authorList>
            <person name="Thawai C."/>
        </authorList>
    </citation>
    <scope>NUCLEOTIDE SEQUENCE</scope>
    <source>
        <strain evidence="1">DSM 42010</strain>
    </source>
</reference>
<gene>
    <name evidence="1" type="ORF">NQU54_22420</name>
</gene>
<proteinExistence type="predicted"/>
<name>A0A9X2RUS1_STRMQ</name>
<accession>A0A9X2RUS1</accession>
<sequence length="114" mass="12896">MNDALVEFLRARLDEDDAEARRVPPNQSPTELRAMVLREGGQPFLVVASERVMREVDAKRRLVGLHERLSGDAPFCVTCDAPSGIPGRDHGCDTIRLLALPYSDHPDYREEWRP</sequence>
<dbReference type="EMBL" id="JANIIC010000027">
    <property type="protein sequence ID" value="MCQ8831746.1"/>
    <property type="molecule type" value="Genomic_DNA"/>
</dbReference>
<evidence type="ECO:0000313" key="2">
    <source>
        <dbReference type="Proteomes" id="UP001142400"/>
    </source>
</evidence>